<gene>
    <name evidence="1" type="ORF">C7B43_16710</name>
</gene>
<organism evidence="1 2">
    <name type="scientific">Sulfobacillus benefaciens</name>
    <dbReference type="NCBI Taxonomy" id="453960"/>
    <lineage>
        <taxon>Bacteria</taxon>
        <taxon>Bacillati</taxon>
        <taxon>Bacillota</taxon>
        <taxon>Clostridia</taxon>
        <taxon>Eubacteriales</taxon>
        <taxon>Clostridiales Family XVII. Incertae Sedis</taxon>
        <taxon>Sulfobacillus</taxon>
    </lineage>
</organism>
<comment type="caution">
    <text evidence="1">The sequence shown here is derived from an EMBL/GenBank/DDBJ whole genome shotgun (WGS) entry which is preliminary data.</text>
</comment>
<accession>A0A2T2WTI1</accession>
<sequence>MHFPWTNPEQTAIVRHRRTFLRAIRHQQPWWVALGTADEAGYICAGITHPWPHPSDAALWHTFSRGTADGTLCGHALDTAPSAQDWLINIAQAFYDALDTQDLADDWDNLQLSPNTAQLRWIQQWPWNPAKKRWEDGHGQMVPVIPGFIPWAEVLKSGCPQKIGAWCLAPGVSSVQTGLPGPWLIAVLLQTIWLQSVRAGYWDVVPEVVEVRRG</sequence>
<evidence type="ECO:0000313" key="1">
    <source>
        <dbReference type="EMBL" id="PSR25547.1"/>
    </source>
</evidence>
<evidence type="ECO:0000313" key="2">
    <source>
        <dbReference type="Proteomes" id="UP000242699"/>
    </source>
</evidence>
<dbReference type="Proteomes" id="UP000242699">
    <property type="component" value="Unassembled WGS sequence"/>
</dbReference>
<name>A0A2T2WTI1_9FIRM</name>
<proteinExistence type="predicted"/>
<dbReference type="EMBL" id="PXYT01000053">
    <property type="protein sequence ID" value="PSR25547.1"/>
    <property type="molecule type" value="Genomic_DNA"/>
</dbReference>
<protein>
    <submittedName>
        <fullName evidence="1">Uncharacterized protein</fullName>
    </submittedName>
</protein>
<dbReference type="AlphaFoldDB" id="A0A2T2WTI1"/>
<reference evidence="1 2" key="1">
    <citation type="journal article" date="2014" name="BMC Genomics">
        <title>Comparison of environmental and isolate Sulfobacillus genomes reveals diverse carbon, sulfur, nitrogen, and hydrogen metabolisms.</title>
        <authorList>
            <person name="Justice N.B."/>
            <person name="Norman A."/>
            <person name="Brown C.T."/>
            <person name="Singh A."/>
            <person name="Thomas B.C."/>
            <person name="Banfield J.F."/>
        </authorList>
    </citation>
    <scope>NUCLEOTIDE SEQUENCE [LARGE SCALE GENOMIC DNA]</scope>
    <source>
        <strain evidence="1">AMDSBA1</strain>
    </source>
</reference>